<protein>
    <submittedName>
        <fullName evidence="2">Pentapeptide repeat protein</fullName>
    </submittedName>
</protein>
<dbReference type="InterPro" id="IPR001646">
    <property type="entry name" value="5peptide_repeat"/>
</dbReference>
<accession>A0A562VDJ6</accession>
<dbReference type="PANTHER" id="PTHR47485:SF1">
    <property type="entry name" value="THYLAKOID LUMENAL 17.4 KDA PROTEIN, CHLOROPLASTIC"/>
    <property type="match status" value="1"/>
</dbReference>
<keyword evidence="1" id="KW-0677">Repeat</keyword>
<proteinExistence type="predicted"/>
<organism evidence="2 3">
    <name type="scientific">Stackebrandtia albiflava</name>
    <dbReference type="NCBI Taxonomy" id="406432"/>
    <lineage>
        <taxon>Bacteria</taxon>
        <taxon>Bacillati</taxon>
        <taxon>Actinomycetota</taxon>
        <taxon>Actinomycetes</taxon>
        <taxon>Glycomycetales</taxon>
        <taxon>Glycomycetaceae</taxon>
        <taxon>Stackebrandtia</taxon>
    </lineage>
</organism>
<evidence type="ECO:0000256" key="1">
    <source>
        <dbReference type="ARBA" id="ARBA00022737"/>
    </source>
</evidence>
<dbReference type="AlphaFoldDB" id="A0A562VDJ6"/>
<comment type="caution">
    <text evidence="2">The sequence shown here is derived from an EMBL/GenBank/DDBJ whole genome shotgun (WGS) entry which is preliminary data.</text>
</comment>
<reference evidence="2 3" key="1">
    <citation type="journal article" date="2013" name="Stand. Genomic Sci.">
        <title>Genomic Encyclopedia of Type Strains, Phase I: The one thousand microbial genomes (KMG-I) project.</title>
        <authorList>
            <person name="Kyrpides N.C."/>
            <person name="Woyke T."/>
            <person name="Eisen J.A."/>
            <person name="Garrity G."/>
            <person name="Lilburn T.G."/>
            <person name="Beck B.J."/>
            <person name="Whitman W.B."/>
            <person name="Hugenholtz P."/>
            <person name="Klenk H.P."/>
        </authorList>
    </citation>
    <scope>NUCLEOTIDE SEQUENCE [LARGE SCALE GENOMIC DNA]</scope>
    <source>
        <strain evidence="2 3">DSM 45044</strain>
    </source>
</reference>
<dbReference type="Pfam" id="PF13599">
    <property type="entry name" value="Pentapeptide_4"/>
    <property type="match status" value="1"/>
</dbReference>
<sequence>MSVAAGMVAATGVVECGEGADMAGRSGPKATDPQLPEVLGPPDADGLVDEADWWRVDASGADYAGAVAANFHIEQCRFTRADLSGGRWRGGVWRDCVFDHGDLANVFAESGSAFRSRFTDVRMTGLQWTDGVVKDVTFTGCRMDLTGFRFTRLSGTVFTDCRMTSVDFTGADLTGVVLRRCDLTGAKFHQVKMAGARVEDCVIDDVSGVEFLRGATVKAADLIPLTFALARALGITVEVD</sequence>
<dbReference type="SUPFAM" id="SSF141571">
    <property type="entry name" value="Pentapeptide repeat-like"/>
    <property type="match status" value="1"/>
</dbReference>
<evidence type="ECO:0000313" key="3">
    <source>
        <dbReference type="Proteomes" id="UP000321617"/>
    </source>
</evidence>
<dbReference type="PANTHER" id="PTHR47485">
    <property type="entry name" value="THYLAKOID LUMENAL 17.4 KDA PROTEIN, CHLOROPLASTIC"/>
    <property type="match status" value="1"/>
</dbReference>
<name>A0A562VDJ6_9ACTN</name>
<keyword evidence="3" id="KW-1185">Reference proteome</keyword>
<evidence type="ECO:0000313" key="2">
    <source>
        <dbReference type="EMBL" id="TWJ15953.1"/>
    </source>
</evidence>
<dbReference type="Proteomes" id="UP000321617">
    <property type="component" value="Unassembled WGS sequence"/>
</dbReference>
<gene>
    <name evidence="2" type="ORF">LX16_1673</name>
</gene>
<dbReference type="EMBL" id="VLLL01000005">
    <property type="protein sequence ID" value="TWJ15953.1"/>
    <property type="molecule type" value="Genomic_DNA"/>
</dbReference>
<dbReference type="Gene3D" id="2.160.20.80">
    <property type="entry name" value="E3 ubiquitin-protein ligase SopA"/>
    <property type="match status" value="1"/>
</dbReference>